<sequence>MGAKLLQQIEKQVASLQHHHKIKINVVGISNSRNMLFNEKGIELQNWKQLLENGEKASLSLFVDNVVEKNMRNSIFVDITANADVASVYERLLQKSISVVACNKIAASSDYEHYKLLKNLAREFNCKFLFETNVGAGLPVIGTLNDLVHSGDEVKK</sequence>
<evidence type="ECO:0000256" key="1">
    <source>
        <dbReference type="ARBA" id="ARBA00022857"/>
    </source>
</evidence>
<evidence type="ECO:0000313" key="4">
    <source>
        <dbReference type="Proteomes" id="UP001202248"/>
    </source>
</evidence>
<organism evidence="3 4">
    <name type="scientific">Niabella ginsengisoli</name>
    <dbReference type="NCBI Taxonomy" id="522298"/>
    <lineage>
        <taxon>Bacteria</taxon>
        <taxon>Pseudomonadati</taxon>
        <taxon>Bacteroidota</taxon>
        <taxon>Chitinophagia</taxon>
        <taxon>Chitinophagales</taxon>
        <taxon>Chitinophagaceae</taxon>
        <taxon>Niabella</taxon>
    </lineage>
</organism>
<dbReference type="EMBL" id="JAKWBL010000004">
    <property type="protein sequence ID" value="MCH5600781.1"/>
    <property type="molecule type" value="Genomic_DNA"/>
</dbReference>
<protein>
    <recommendedName>
        <fullName evidence="2">Aspartate/homoserine dehydrogenase NAD-binding domain-containing protein</fullName>
    </recommendedName>
</protein>
<dbReference type="SUPFAM" id="SSF51735">
    <property type="entry name" value="NAD(P)-binding Rossmann-fold domains"/>
    <property type="match status" value="1"/>
</dbReference>
<comment type="caution">
    <text evidence="3">The sequence shown here is derived from an EMBL/GenBank/DDBJ whole genome shotgun (WGS) entry which is preliminary data.</text>
</comment>
<dbReference type="Pfam" id="PF03447">
    <property type="entry name" value="NAD_binding_3"/>
    <property type="match status" value="1"/>
</dbReference>
<dbReference type="InterPro" id="IPR005106">
    <property type="entry name" value="Asp/hSer_DH_NAD-bd"/>
</dbReference>
<evidence type="ECO:0000259" key="2">
    <source>
        <dbReference type="Pfam" id="PF03447"/>
    </source>
</evidence>
<accession>A0ABS9SQY3</accession>
<keyword evidence="4" id="KW-1185">Reference proteome</keyword>
<feature type="domain" description="Aspartate/homoserine dehydrogenase NAD-binding" evidence="2">
    <location>
        <begin position="2"/>
        <end position="131"/>
    </location>
</feature>
<reference evidence="3 4" key="1">
    <citation type="submission" date="2022-02" db="EMBL/GenBank/DDBJ databases">
        <authorList>
            <person name="Min J."/>
        </authorList>
    </citation>
    <scope>NUCLEOTIDE SEQUENCE [LARGE SCALE GENOMIC DNA]</scope>
    <source>
        <strain evidence="3 4">GR10-1</strain>
    </source>
</reference>
<dbReference type="Proteomes" id="UP001202248">
    <property type="component" value="Unassembled WGS sequence"/>
</dbReference>
<name>A0ABS9SQY3_9BACT</name>
<dbReference type="InterPro" id="IPR036291">
    <property type="entry name" value="NAD(P)-bd_dom_sf"/>
</dbReference>
<dbReference type="PANTHER" id="PTHR43070">
    <property type="match status" value="1"/>
</dbReference>
<gene>
    <name evidence="3" type="ORF">MKP09_24125</name>
</gene>
<proteinExistence type="predicted"/>
<dbReference type="PANTHER" id="PTHR43070:SF3">
    <property type="entry name" value="HOMOSERINE DEHYDROGENASE"/>
    <property type="match status" value="1"/>
</dbReference>
<dbReference type="Gene3D" id="3.40.50.720">
    <property type="entry name" value="NAD(P)-binding Rossmann-like Domain"/>
    <property type="match status" value="1"/>
</dbReference>
<keyword evidence="1" id="KW-0521">NADP</keyword>
<dbReference type="InterPro" id="IPR011147">
    <property type="entry name" value="Bifunc_Aspkin/hSer_DH"/>
</dbReference>
<evidence type="ECO:0000313" key="3">
    <source>
        <dbReference type="EMBL" id="MCH5600781.1"/>
    </source>
</evidence>
<dbReference type="RefSeq" id="WP_240833183.1">
    <property type="nucleotide sequence ID" value="NZ_JAKWBL010000004.1"/>
</dbReference>